<dbReference type="InterPro" id="IPR036388">
    <property type="entry name" value="WH-like_DNA-bd_sf"/>
</dbReference>
<dbReference type="PANTHER" id="PTHR42756">
    <property type="entry name" value="TRANSCRIPTIONAL REGULATOR, MARR"/>
    <property type="match status" value="1"/>
</dbReference>
<evidence type="ECO:0000256" key="2">
    <source>
        <dbReference type="ARBA" id="ARBA00023125"/>
    </source>
</evidence>
<keyword evidence="6" id="KW-1185">Reference proteome</keyword>
<organism evidence="5 6">
    <name type="scientific">Arthrobacter psychrolactophilus</name>
    <dbReference type="NCBI Taxonomy" id="92442"/>
    <lineage>
        <taxon>Bacteria</taxon>
        <taxon>Bacillati</taxon>
        <taxon>Actinomycetota</taxon>
        <taxon>Actinomycetes</taxon>
        <taxon>Micrococcales</taxon>
        <taxon>Micrococcaceae</taxon>
        <taxon>Arthrobacter</taxon>
    </lineage>
</organism>
<feature type="domain" description="HTH marR-type" evidence="4">
    <location>
        <begin position="23"/>
        <end position="159"/>
    </location>
</feature>
<dbReference type="Pfam" id="PF01047">
    <property type="entry name" value="MarR"/>
    <property type="match status" value="1"/>
</dbReference>
<dbReference type="GO" id="GO:0003700">
    <property type="term" value="F:DNA-binding transcription factor activity"/>
    <property type="evidence" value="ECO:0007669"/>
    <property type="project" value="InterPro"/>
</dbReference>
<dbReference type="InterPro" id="IPR036390">
    <property type="entry name" value="WH_DNA-bd_sf"/>
</dbReference>
<evidence type="ECO:0000256" key="1">
    <source>
        <dbReference type="ARBA" id="ARBA00023015"/>
    </source>
</evidence>
<dbReference type="AlphaFoldDB" id="A0A2V5IQ87"/>
<proteinExistence type="predicted"/>
<dbReference type="PRINTS" id="PR00598">
    <property type="entry name" value="HTHMARR"/>
</dbReference>
<evidence type="ECO:0000259" key="4">
    <source>
        <dbReference type="PROSITE" id="PS50995"/>
    </source>
</evidence>
<dbReference type="SMART" id="SM00347">
    <property type="entry name" value="HTH_MARR"/>
    <property type="match status" value="1"/>
</dbReference>
<dbReference type="RefSeq" id="WP_110485040.1">
    <property type="nucleotide sequence ID" value="NZ_QJVC01000006.1"/>
</dbReference>
<dbReference type="PROSITE" id="PS50995">
    <property type="entry name" value="HTH_MARR_2"/>
    <property type="match status" value="1"/>
</dbReference>
<name>A0A2V5IQ87_9MICC</name>
<dbReference type="GO" id="GO:0003677">
    <property type="term" value="F:DNA binding"/>
    <property type="evidence" value="ECO:0007669"/>
    <property type="project" value="UniProtKB-KW"/>
</dbReference>
<accession>A0A2V5IQ87</accession>
<dbReference type="EMBL" id="QJVC01000006">
    <property type="protein sequence ID" value="PYI38725.1"/>
    <property type="molecule type" value="Genomic_DNA"/>
</dbReference>
<dbReference type="SUPFAM" id="SSF46785">
    <property type="entry name" value="Winged helix' DNA-binding domain"/>
    <property type="match status" value="1"/>
</dbReference>
<evidence type="ECO:0000256" key="3">
    <source>
        <dbReference type="ARBA" id="ARBA00023163"/>
    </source>
</evidence>
<keyword evidence="2" id="KW-0238">DNA-binding</keyword>
<evidence type="ECO:0000313" key="6">
    <source>
        <dbReference type="Proteomes" id="UP000247980"/>
    </source>
</evidence>
<protein>
    <recommendedName>
        <fullName evidence="4">HTH marR-type domain-containing protein</fullName>
    </recommendedName>
</protein>
<comment type="caution">
    <text evidence="5">The sequence shown here is derived from an EMBL/GenBank/DDBJ whole genome shotgun (WGS) entry which is preliminary data.</text>
</comment>
<keyword evidence="1" id="KW-0805">Transcription regulation</keyword>
<sequence length="167" mass="17999">MARRIDPSTPAGTPETPQEWPFDSSLLTSLVRIVIEWSSLRTQGAIASDAGLAIDSSDVIVLFTLGRLGPQRPSQLAVHMKVTAPTVSKSIARLADSGMIRRVADPQDARSSVVVLTSLGSESAQRLFRQGDTMVNNLVHDWNPEDAATLTGLLERFADSMDASNRA</sequence>
<dbReference type="PANTHER" id="PTHR42756:SF1">
    <property type="entry name" value="TRANSCRIPTIONAL REPRESSOR OF EMRAB OPERON"/>
    <property type="match status" value="1"/>
</dbReference>
<evidence type="ECO:0000313" key="5">
    <source>
        <dbReference type="EMBL" id="PYI38725.1"/>
    </source>
</evidence>
<reference evidence="5 6" key="1">
    <citation type="submission" date="2018-05" db="EMBL/GenBank/DDBJ databases">
        <title>Genetic diversity of glacier-inhabiting Cryobacterium bacteria in China and description of Cryobacterium mengkeensis sp. nov. and Arthrobacter glacialis sp. nov.</title>
        <authorList>
            <person name="Liu Q."/>
            <person name="Xin Y.-H."/>
        </authorList>
    </citation>
    <scope>NUCLEOTIDE SEQUENCE [LARGE SCALE GENOMIC DNA]</scope>
    <source>
        <strain evidence="5 6">B7</strain>
    </source>
</reference>
<dbReference type="Proteomes" id="UP000247980">
    <property type="component" value="Unassembled WGS sequence"/>
</dbReference>
<gene>
    <name evidence="5" type="ORF">CVS30_09230</name>
</gene>
<dbReference type="Gene3D" id="1.10.10.10">
    <property type="entry name" value="Winged helix-like DNA-binding domain superfamily/Winged helix DNA-binding domain"/>
    <property type="match status" value="1"/>
</dbReference>
<dbReference type="OrthoDB" id="9155413at2"/>
<dbReference type="InterPro" id="IPR000835">
    <property type="entry name" value="HTH_MarR-typ"/>
</dbReference>
<keyword evidence="3" id="KW-0804">Transcription</keyword>